<feature type="region of interest" description="Disordered" evidence="1">
    <location>
        <begin position="748"/>
        <end position="1156"/>
    </location>
</feature>
<feature type="compositionally biased region" description="Polar residues" evidence="1">
    <location>
        <begin position="1092"/>
        <end position="1119"/>
    </location>
</feature>
<sequence length="1266" mass="137182">MSLGGLDSAAIKEAHEAANAESGGWFLLKYASRDEVELHSRGMTGVVEMRKAIAQYEETSPLYGFLKYRRRNIIIKYQPEGCSRLVQARATVHFNAICDNFHPFNTTFELTNAKDLKDTTLSAACSLHTATGSACSSTSSLRRRRLMEITEEEEEEEEERERKRQSIHDEKENEDDSEATPHSPPLSSPEPPVVLDRQQITDPQGPDFASIPDPATFSGAARPASPTKSEIDIEPPRRQSSQLTRPEMYTYSSYPYGKPKVKLAPRPSMDANLRPNTPGNYRPIAALPAGFKLSRSAKKNKAEHKMEEEELSQKEQGKSTTNATSTATQDHHQNPEAANTTTLLLPTRPATSSGASLKGSSAFADKNKMTPEKARLMKALQLREKKKKLSMLPAETNHENIDVEPATTGTELPILPMHHAEANTEDTSTASHPPSPTVGSSDVGVSTKASSLSESTDETVHHPAKDTELDADDGPLGFEKEDNTNGEVHNMENEPLGSEKKTIPATSPVVHHDATDGKPDVSKALDEPLPEEAAKIPENDHQVENVTAAASPKEATTSTDKSKIEVQIPQSRSRAVAPLNQDEPSPKSPYGVPLSRFSSNEAKSPATPTLKSRFSTQDLRKASFAEGIPVVAEVIPSPSDALSVKVQPTEESNVARADDVTPELPSKVKRKPAAIDAARAELSKNTHRSEISDPLLDEALLDELQAATLQHAQPMTVAKSPITSVFPSTSPRKSQVPALPRAVSNPIRNSLLVPGTNRFGSLRSTSMTNGLSRQSSNASMQSKPVPSVGSSISQRIKALEQMSGKEKKAGSEPQATAAARNRPTTPSSTFFTVRKSASIREPSASPSTGDPAGSVDARDATPEESREGSPDPSRVTKRDRSASVQSRLSVFEPPNPTLSVAYAPRGRPEAVQVTARIVRDGGQPFPKRPSSRDELQAYHAGNLKQSPITVEHQKAEPAQEPVSDPAAAPLADAPTITEQPKETIQERRNSKQESDNGAENKHRTSLSIVKDFIKDRRTSVSSRSNSVDNLPSPSPATSSRSPTRPPSAHHSSSGSIARRLSISSRRSLSRERDMTMSPTSITEETDEKGEKQSTASRLIRRLSNSLGGSRKVQSPSISPTVAEEDDGVSTAVTSRPESSVSSVNPTPPPPPESLVSSYMGDVNVQFPDNLLWKRRSMCLDSAGFLVLSALQGHAPAAKDRVVGTKRYHMSDFRLPYIPDVEIQELPNSVLLDFVFGSSLQIACEDRAGQISTLHALEDAHRKYTPE</sequence>
<feature type="compositionally biased region" description="Polar residues" evidence="1">
    <location>
        <begin position="596"/>
        <end position="612"/>
    </location>
</feature>
<protein>
    <recommendedName>
        <fullName evidence="4">ADF-H domain-containing protein</fullName>
    </recommendedName>
</protein>
<feature type="compositionally biased region" description="Basic and acidic residues" evidence="1">
    <location>
        <begin position="478"/>
        <end position="502"/>
    </location>
</feature>
<feature type="compositionally biased region" description="Basic and acidic residues" evidence="1">
    <location>
        <begin position="458"/>
        <end position="468"/>
    </location>
</feature>
<organism evidence="2 3">
    <name type="scientific">Apiospora phragmitis</name>
    <dbReference type="NCBI Taxonomy" id="2905665"/>
    <lineage>
        <taxon>Eukaryota</taxon>
        <taxon>Fungi</taxon>
        <taxon>Dikarya</taxon>
        <taxon>Ascomycota</taxon>
        <taxon>Pezizomycotina</taxon>
        <taxon>Sordariomycetes</taxon>
        <taxon>Xylariomycetidae</taxon>
        <taxon>Amphisphaeriales</taxon>
        <taxon>Apiosporaceae</taxon>
        <taxon>Apiospora</taxon>
    </lineage>
</organism>
<evidence type="ECO:0000256" key="1">
    <source>
        <dbReference type="SAM" id="MobiDB-lite"/>
    </source>
</evidence>
<feature type="region of interest" description="Disordered" evidence="1">
    <location>
        <begin position="653"/>
        <end position="672"/>
    </location>
</feature>
<dbReference type="RefSeq" id="XP_066719266.1">
    <property type="nucleotide sequence ID" value="XM_066854988.1"/>
</dbReference>
<feature type="compositionally biased region" description="Basic and acidic residues" evidence="1">
    <location>
        <begin position="856"/>
        <end position="881"/>
    </location>
</feature>
<feature type="compositionally biased region" description="Polar residues" evidence="1">
    <location>
        <begin position="723"/>
        <end position="733"/>
    </location>
</feature>
<dbReference type="EMBL" id="JAQQWL010000004">
    <property type="protein sequence ID" value="KAK8076307.1"/>
    <property type="molecule type" value="Genomic_DNA"/>
</dbReference>
<feature type="compositionally biased region" description="Basic and acidic residues" evidence="1">
    <location>
        <begin position="979"/>
        <end position="1002"/>
    </location>
</feature>
<feature type="compositionally biased region" description="Pro residues" evidence="1">
    <location>
        <begin position="182"/>
        <end position="192"/>
    </location>
</feature>
<dbReference type="Proteomes" id="UP001480595">
    <property type="component" value="Unassembled WGS sequence"/>
</dbReference>
<gene>
    <name evidence="2" type="ORF">PG994_003579</name>
</gene>
<feature type="region of interest" description="Disordered" evidence="1">
    <location>
        <begin position="415"/>
        <end position="612"/>
    </location>
</feature>
<feature type="compositionally biased region" description="Acidic residues" evidence="1">
    <location>
        <begin position="149"/>
        <end position="159"/>
    </location>
</feature>
<feature type="compositionally biased region" description="Low complexity" evidence="1">
    <location>
        <begin position="964"/>
        <end position="974"/>
    </location>
</feature>
<proteinExistence type="predicted"/>
<evidence type="ECO:0000313" key="3">
    <source>
        <dbReference type="Proteomes" id="UP001480595"/>
    </source>
</evidence>
<feature type="compositionally biased region" description="Polar residues" evidence="1">
    <location>
        <begin position="318"/>
        <end position="328"/>
    </location>
</feature>
<reference evidence="2 3" key="1">
    <citation type="submission" date="2023-01" db="EMBL/GenBank/DDBJ databases">
        <title>Analysis of 21 Apiospora genomes using comparative genomics revels a genus with tremendous synthesis potential of carbohydrate active enzymes and secondary metabolites.</title>
        <authorList>
            <person name="Sorensen T."/>
        </authorList>
    </citation>
    <scope>NUCLEOTIDE SEQUENCE [LARGE SCALE GENOMIC DNA]</scope>
    <source>
        <strain evidence="2 3">CBS 135458</strain>
    </source>
</reference>
<feature type="compositionally biased region" description="Low complexity" evidence="1">
    <location>
        <begin position="1019"/>
        <end position="1066"/>
    </location>
</feature>
<feature type="compositionally biased region" description="Basic and acidic residues" evidence="1">
    <location>
        <begin position="510"/>
        <end position="543"/>
    </location>
</feature>
<feature type="compositionally biased region" description="Low complexity" evidence="1">
    <location>
        <begin position="815"/>
        <end position="826"/>
    </location>
</feature>
<evidence type="ECO:0008006" key="4">
    <source>
        <dbReference type="Google" id="ProtNLM"/>
    </source>
</evidence>
<dbReference type="GeneID" id="92088051"/>
<feature type="region of interest" description="Disordered" evidence="1">
    <location>
        <begin position="723"/>
        <end position="742"/>
    </location>
</feature>
<dbReference type="InterPro" id="IPR029006">
    <property type="entry name" value="ADF-H/Gelsolin-like_dom_sf"/>
</dbReference>
<feature type="compositionally biased region" description="Polar residues" evidence="1">
    <location>
        <begin position="425"/>
        <end position="454"/>
    </location>
</feature>
<feature type="compositionally biased region" description="Polar residues" evidence="1">
    <location>
        <begin position="758"/>
        <end position="794"/>
    </location>
</feature>
<feature type="compositionally biased region" description="Basic and acidic residues" evidence="1">
    <location>
        <begin position="303"/>
        <end position="317"/>
    </location>
</feature>
<comment type="caution">
    <text evidence="2">The sequence shown here is derived from an EMBL/GenBank/DDBJ whole genome shotgun (WGS) entry which is preliminary data.</text>
</comment>
<keyword evidence="3" id="KW-1185">Reference proteome</keyword>
<feature type="compositionally biased region" description="Low complexity" evidence="1">
    <location>
        <begin position="335"/>
        <end position="351"/>
    </location>
</feature>
<feature type="compositionally biased region" description="Basic and acidic residues" evidence="1">
    <location>
        <begin position="160"/>
        <end position="171"/>
    </location>
</feature>
<accession>A0ABR1VYJ9</accession>
<evidence type="ECO:0000313" key="2">
    <source>
        <dbReference type="EMBL" id="KAK8076307.1"/>
    </source>
</evidence>
<dbReference type="SUPFAM" id="SSF55753">
    <property type="entry name" value="Actin depolymerizing proteins"/>
    <property type="match status" value="1"/>
</dbReference>
<dbReference type="Gene3D" id="3.40.20.10">
    <property type="entry name" value="Severin"/>
    <property type="match status" value="1"/>
</dbReference>
<name>A0ABR1VYJ9_9PEZI</name>
<feature type="region of interest" description="Disordered" evidence="1">
    <location>
        <begin position="148"/>
        <end position="372"/>
    </location>
</feature>